<evidence type="ECO:0000256" key="4">
    <source>
        <dbReference type="PROSITE-ProRule" id="PRU00182"/>
    </source>
</evidence>
<proteinExistence type="inferred from homology"/>
<dbReference type="EMBL" id="DVHL01000010">
    <property type="protein sequence ID" value="HIR65444.1"/>
    <property type="molecule type" value="Genomic_DNA"/>
</dbReference>
<dbReference type="NCBIfam" id="TIGR00093">
    <property type="entry name" value="pseudouridine synthase"/>
    <property type="match status" value="1"/>
</dbReference>
<reference evidence="7" key="1">
    <citation type="submission" date="2020-10" db="EMBL/GenBank/DDBJ databases">
        <authorList>
            <person name="Gilroy R."/>
        </authorList>
    </citation>
    <scope>NUCLEOTIDE SEQUENCE</scope>
    <source>
        <strain evidence="7">CHK121-14286</strain>
    </source>
</reference>
<comment type="caution">
    <text evidence="7">The sequence shown here is derived from an EMBL/GenBank/DDBJ whole genome shotgun (WGS) entry which is preliminary data.</text>
</comment>
<evidence type="ECO:0000259" key="6">
    <source>
        <dbReference type="SMART" id="SM00363"/>
    </source>
</evidence>
<dbReference type="CDD" id="cd02870">
    <property type="entry name" value="PseudoU_synth_RsuA_like"/>
    <property type="match status" value="1"/>
</dbReference>
<dbReference type="CDD" id="cd00165">
    <property type="entry name" value="S4"/>
    <property type="match status" value="1"/>
</dbReference>
<dbReference type="Gene3D" id="3.30.70.580">
    <property type="entry name" value="Pseudouridine synthase I, catalytic domain, N-terminal subdomain"/>
    <property type="match status" value="1"/>
</dbReference>
<dbReference type="Gene3D" id="3.30.70.1560">
    <property type="entry name" value="Alpha-L RNA-binding motif"/>
    <property type="match status" value="1"/>
</dbReference>
<dbReference type="InterPro" id="IPR000748">
    <property type="entry name" value="PsdUridine_synth_RsuA/RluB/E/F"/>
</dbReference>
<keyword evidence="2 4" id="KW-0694">RNA-binding</keyword>
<dbReference type="GO" id="GO:0003723">
    <property type="term" value="F:RNA binding"/>
    <property type="evidence" value="ECO:0007669"/>
    <property type="project" value="UniProtKB-KW"/>
</dbReference>
<dbReference type="InterPro" id="IPR002942">
    <property type="entry name" value="S4_RNA-bd"/>
</dbReference>
<keyword evidence="3 5" id="KW-0413">Isomerase</keyword>
<dbReference type="PROSITE" id="PS01149">
    <property type="entry name" value="PSI_RSU"/>
    <property type="match status" value="1"/>
</dbReference>
<dbReference type="InterPro" id="IPR020094">
    <property type="entry name" value="TruA/RsuA/RluB/E/F_N"/>
</dbReference>
<dbReference type="SUPFAM" id="SSF55120">
    <property type="entry name" value="Pseudouridine synthase"/>
    <property type="match status" value="1"/>
</dbReference>
<protein>
    <recommendedName>
        <fullName evidence="5">Pseudouridine synthase</fullName>
        <ecNumber evidence="5">5.4.99.-</ecNumber>
    </recommendedName>
</protein>
<dbReference type="FunFam" id="3.10.290.10:FF:000003">
    <property type="entry name" value="Pseudouridine synthase"/>
    <property type="match status" value="1"/>
</dbReference>
<sequence>MSRLNKYLADCGVGSRRECDKLIADGCVKINGKIASLGANVEENDSVSVNGRRVTPKTKNYYIMLHKPKGCVTTVKDDLGRKTVMDFVDIKARLFPVGRLDYDTEGLLILTNDGDVANKLTHPKNNVEKVYVARLSGSLTEAERQTLERGVEIDGRKTMPARVKILAKDEHHTRVEVTITEGRNRQVKKMFESVGKEVEFLKRVAEGELRLGGLQRGKYRFLNDREIEYLKGL</sequence>
<dbReference type="GO" id="GO:0005829">
    <property type="term" value="C:cytosol"/>
    <property type="evidence" value="ECO:0007669"/>
    <property type="project" value="UniProtKB-ARBA"/>
</dbReference>
<evidence type="ECO:0000256" key="1">
    <source>
        <dbReference type="ARBA" id="ARBA00008348"/>
    </source>
</evidence>
<evidence type="ECO:0000256" key="2">
    <source>
        <dbReference type="ARBA" id="ARBA00022884"/>
    </source>
</evidence>
<dbReference type="FunFam" id="3.30.70.1560:FF:000001">
    <property type="entry name" value="Pseudouridine synthase"/>
    <property type="match status" value="1"/>
</dbReference>
<dbReference type="Gene3D" id="3.10.290.10">
    <property type="entry name" value="RNA-binding S4 domain"/>
    <property type="match status" value="1"/>
</dbReference>
<dbReference type="PANTHER" id="PTHR47683">
    <property type="entry name" value="PSEUDOURIDINE SYNTHASE FAMILY PROTEIN-RELATED"/>
    <property type="match status" value="1"/>
</dbReference>
<dbReference type="InterPro" id="IPR050343">
    <property type="entry name" value="RsuA_PseudoU_synthase"/>
</dbReference>
<dbReference type="InterPro" id="IPR020103">
    <property type="entry name" value="PsdUridine_synth_cat_dom_sf"/>
</dbReference>
<dbReference type="GO" id="GO:0120159">
    <property type="term" value="F:rRNA pseudouridine synthase activity"/>
    <property type="evidence" value="ECO:0007669"/>
    <property type="project" value="UniProtKB-ARBA"/>
</dbReference>
<feature type="domain" description="RNA-binding S4" evidence="6">
    <location>
        <begin position="2"/>
        <end position="60"/>
    </location>
</feature>
<dbReference type="InterPro" id="IPR036986">
    <property type="entry name" value="S4_RNA-bd_sf"/>
</dbReference>
<gene>
    <name evidence="7" type="ORF">IAC95_00935</name>
</gene>
<dbReference type="EC" id="5.4.99.-" evidence="5"/>
<dbReference type="SMART" id="SM00363">
    <property type="entry name" value="S4"/>
    <property type="match status" value="1"/>
</dbReference>
<dbReference type="InterPro" id="IPR042092">
    <property type="entry name" value="PsdUridine_s_RsuA/RluB/E/F_cat"/>
</dbReference>
<dbReference type="PROSITE" id="PS50889">
    <property type="entry name" value="S4"/>
    <property type="match status" value="1"/>
</dbReference>
<evidence type="ECO:0000313" key="8">
    <source>
        <dbReference type="Proteomes" id="UP000824200"/>
    </source>
</evidence>
<evidence type="ECO:0000256" key="3">
    <source>
        <dbReference type="ARBA" id="ARBA00023235"/>
    </source>
</evidence>
<dbReference type="GO" id="GO:0000455">
    <property type="term" value="P:enzyme-directed rRNA pseudouridine synthesis"/>
    <property type="evidence" value="ECO:0007669"/>
    <property type="project" value="UniProtKB-ARBA"/>
</dbReference>
<name>A0A9D1E3I2_9BACT</name>
<dbReference type="AlphaFoldDB" id="A0A9D1E3I2"/>
<dbReference type="Pfam" id="PF00849">
    <property type="entry name" value="PseudoU_synth_2"/>
    <property type="match status" value="1"/>
</dbReference>
<evidence type="ECO:0000256" key="5">
    <source>
        <dbReference type="RuleBase" id="RU003887"/>
    </source>
</evidence>
<accession>A0A9D1E3I2</accession>
<dbReference type="InterPro" id="IPR018496">
    <property type="entry name" value="PsdUridine_synth_RsuA/RluB_CS"/>
</dbReference>
<dbReference type="InterPro" id="IPR006145">
    <property type="entry name" value="PsdUridine_synth_RsuA/RluA"/>
</dbReference>
<organism evidence="7 8">
    <name type="scientific">Candidatus Fimimonas gallinarum</name>
    <dbReference type="NCBI Taxonomy" id="2840821"/>
    <lineage>
        <taxon>Bacteria</taxon>
        <taxon>Pseudomonadati</taxon>
        <taxon>Myxococcota</taxon>
        <taxon>Myxococcia</taxon>
        <taxon>Myxococcales</taxon>
        <taxon>Cystobacterineae</taxon>
        <taxon>Myxococcaceae</taxon>
        <taxon>Myxococcaceae incertae sedis</taxon>
        <taxon>Candidatus Fimimonas</taxon>
    </lineage>
</organism>
<reference evidence="7" key="2">
    <citation type="journal article" date="2021" name="PeerJ">
        <title>Extensive microbial diversity within the chicken gut microbiome revealed by metagenomics and culture.</title>
        <authorList>
            <person name="Gilroy R."/>
            <person name="Ravi A."/>
            <person name="Getino M."/>
            <person name="Pursley I."/>
            <person name="Horton D.L."/>
            <person name="Alikhan N.F."/>
            <person name="Baker D."/>
            <person name="Gharbi K."/>
            <person name="Hall N."/>
            <person name="Watson M."/>
            <person name="Adriaenssens E.M."/>
            <person name="Foster-Nyarko E."/>
            <person name="Jarju S."/>
            <person name="Secka A."/>
            <person name="Antonio M."/>
            <person name="Oren A."/>
            <person name="Chaudhuri R.R."/>
            <person name="La Ragione R."/>
            <person name="Hildebrand F."/>
            <person name="Pallen M.J."/>
        </authorList>
    </citation>
    <scope>NUCLEOTIDE SEQUENCE</scope>
    <source>
        <strain evidence="7">CHK121-14286</strain>
    </source>
</reference>
<dbReference type="PANTHER" id="PTHR47683:SF2">
    <property type="entry name" value="RNA-BINDING S4 DOMAIN-CONTAINING PROTEIN"/>
    <property type="match status" value="1"/>
</dbReference>
<evidence type="ECO:0000313" key="7">
    <source>
        <dbReference type="EMBL" id="HIR65444.1"/>
    </source>
</evidence>
<comment type="similarity">
    <text evidence="1 5">Belongs to the pseudouridine synthase RsuA family.</text>
</comment>
<dbReference type="SUPFAM" id="SSF55174">
    <property type="entry name" value="Alpha-L RNA-binding motif"/>
    <property type="match status" value="1"/>
</dbReference>
<dbReference type="Proteomes" id="UP000824200">
    <property type="component" value="Unassembled WGS sequence"/>
</dbReference>
<dbReference type="Pfam" id="PF01479">
    <property type="entry name" value="S4"/>
    <property type="match status" value="1"/>
</dbReference>